<proteinExistence type="predicted"/>
<feature type="transmembrane region" description="Helical" evidence="1">
    <location>
        <begin position="202"/>
        <end position="223"/>
    </location>
</feature>
<feature type="transmembrane region" description="Helical" evidence="1">
    <location>
        <begin position="110"/>
        <end position="133"/>
    </location>
</feature>
<keyword evidence="1" id="KW-1133">Transmembrane helix</keyword>
<evidence type="ECO:0000256" key="1">
    <source>
        <dbReference type="SAM" id="Phobius"/>
    </source>
</evidence>
<sequence length="250" mass="27621">MSESSMDKAQILQMYQYSLIEDYTQIMAMSLFVYDFMISFNLEWQAVWARKITGATAIYLALRYVTLLNVISNVAYSSMSSCTRCGTYLAQAAFASIRVYAIDGRRWTKAAIMMVLGLVPIAINIYGVSKTIVTHTAQYCILGYSFSASKNNMLLLVSRICVLVSNLLVVISTWQVIRASRVVTAFNSRGSLTAVLFRDGTVHFALVVGLNAANIVVALLLGVGEIYTTIYNYSAVSVQAELNMSEPVEL</sequence>
<dbReference type="InterPro" id="IPR045340">
    <property type="entry name" value="DUF6533"/>
</dbReference>
<feature type="domain" description="DUF6533" evidence="2">
    <location>
        <begin position="23"/>
        <end position="68"/>
    </location>
</feature>
<protein>
    <recommendedName>
        <fullName evidence="2">DUF6533 domain-containing protein</fullName>
    </recommendedName>
</protein>
<reference evidence="3" key="2">
    <citation type="journal article" name="Front. Microbiol.">
        <title>Degradative Capacity of Two Strains of Rhodonia placenta: From Phenotype to Genotype.</title>
        <authorList>
            <person name="Kolle M."/>
            <person name="Horta M.A.C."/>
            <person name="Nowrousian M."/>
            <person name="Ohm R.A."/>
            <person name="Benz J.P."/>
            <person name="Pilgard A."/>
        </authorList>
    </citation>
    <scope>NUCLEOTIDE SEQUENCE</scope>
    <source>
        <strain evidence="3">FPRL280</strain>
    </source>
</reference>
<evidence type="ECO:0000259" key="2">
    <source>
        <dbReference type="Pfam" id="PF20151"/>
    </source>
</evidence>
<evidence type="ECO:0000313" key="3">
    <source>
        <dbReference type="EMBL" id="KAF9806034.1"/>
    </source>
</evidence>
<feature type="transmembrane region" description="Helical" evidence="1">
    <location>
        <begin position="52"/>
        <end position="71"/>
    </location>
</feature>
<feature type="transmembrane region" description="Helical" evidence="1">
    <location>
        <begin position="154"/>
        <end position="177"/>
    </location>
</feature>
<evidence type="ECO:0000313" key="4">
    <source>
        <dbReference type="Proteomes" id="UP000639403"/>
    </source>
</evidence>
<feature type="transmembrane region" description="Helical" evidence="1">
    <location>
        <begin position="23"/>
        <end position="40"/>
    </location>
</feature>
<dbReference type="AlphaFoldDB" id="A0A8H7NVF0"/>
<dbReference type="Pfam" id="PF20151">
    <property type="entry name" value="DUF6533"/>
    <property type="match status" value="1"/>
</dbReference>
<accession>A0A8H7NVF0</accession>
<name>A0A8H7NVF0_9APHY</name>
<keyword evidence="1" id="KW-0472">Membrane</keyword>
<dbReference type="Proteomes" id="UP000639403">
    <property type="component" value="Unassembled WGS sequence"/>
</dbReference>
<gene>
    <name evidence="3" type="ORF">IEO21_08840</name>
</gene>
<comment type="caution">
    <text evidence="3">The sequence shown here is derived from an EMBL/GenBank/DDBJ whole genome shotgun (WGS) entry which is preliminary data.</text>
</comment>
<reference evidence="3" key="1">
    <citation type="submission" date="2020-11" db="EMBL/GenBank/DDBJ databases">
        <authorList>
            <person name="Koelle M."/>
            <person name="Horta M.A.C."/>
            <person name="Nowrousian M."/>
            <person name="Ohm R.A."/>
            <person name="Benz P."/>
            <person name="Pilgard A."/>
        </authorList>
    </citation>
    <scope>NUCLEOTIDE SEQUENCE</scope>
    <source>
        <strain evidence="3">FPRL280</strain>
    </source>
</reference>
<keyword evidence="1" id="KW-0812">Transmembrane</keyword>
<dbReference type="EMBL" id="JADOXO010000350">
    <property type="protein sequence ID" value="KAF9806034.1"/>
    <property type="molecule type" value="Genomic_DNA"/>
</dbReference>
<organism evidence="3 4">
    <name type="scientific">Rhodonia placenta</name>
    <dbReference type="NCBI Taxonomy" id="104341"/>
    <lineage>
        <taxon>Eukaryota</taxon>
        <taxon>Fungi</taxon>
        <taxon>Dikarya</taxon>
        <taxon>Basidiomycota</taxon>
        <taxon>Agaricomycotina</taxon>
        <taxon>Agaricomycetes</taxon>
        <taxon>Polyporales</taxon>
        <taxon>Adustoporiaceae</taxon>
        <taxon>Rhodonia</taxon>
    </lineage>
</organism>